<comment type="caution">
    <text evidence="1">The sequence shown here is derived from an EMBL/GenBank/DDBJ whole genome shotgun (WGS) entry which is preliminary data.</text>
</comment>
<proteinExistence type="predicted"/>
<evidence type="ECO:0000313" key="2">
    <source>
        <dbReference type="Proteomes" id="UP001501295"/>
    </source>
</evidence>
<name>A0ABP8WDR1_9MICO</name>
<evidence type="ECO:0008006" key="3">
    <source>
        <dbReference type="Google" id="ProtNLM"/>
    </source>
</evidence>
<dbReference type="Proteomes" id="UP001501295">
    <property type="component" value="Unassembled WGS sequence"/>
</dbReference>
<reference evidence="2" key="1">
    <citation type="journal article" date="2019" name="Int. J. Syst. Evol. Microbiol.">
        <title>The Global Catalogue of Microorganisms (GCM) 10K type strain sequencing project: providing services to taxonomists for standard genome sequencing and annotation.</title>
        <authorList>
            <consortium name="The Broad Institute Genomics Platform"/>
            <consortium name="The Broad Institute Genome Sequencing Center for Infectious Disease"/>
            <person name="Wu L."/>
            <person name="Ma J."/>
        </authorList>
    </citation>
    <scope>NUCLEOTIDE SEQUENCE [LARGE SCALE GENOMIC DNA]</scope>
    <source>
        <strain evidence="2">JCM 18956</strain>
    </source>
</reference>
<dbReference type="EMBL" id="BAABLM010000014">
    <property type="protein sequence ID" value="GAA4687327.1"/>
    <property type="molecule type" value="Genomic_DNA"/>
</dbReference>
<accession>A0ABP8WDR1</accession>
<protein>
    <recommendedName>
        <fullName evidence="3">HNH endonuclease</fullName>
    </recommendedName>
</protein>
<organism evidence="1 2">
    <name type="scientific">Frondihabitans cladoniiphilus</name>
    <dbReference type="NCBI Taxonomy" id="715785"/>
    <lineage>
        <taxon>Bacteria</taxon>
        <taxon>Bacillati</taxon>
        <taxon>Actinomycetota</taxon>
        <taxon>Actinomycetes</taxon>
        <taxon>Micrococcales</taxon>
        <taxon>Microbacteriaceae</taxon>
        <taxon>Frondihabitans</taxon>
    </lineage>
</organism>
<sequence>MNRPRWNDPAFPGGTMVRSALWLLDVVGEGNIFTKEQLRSAFPGVSQVDRRVRDLRDYGWVMDTNSVDATLTADEQRFVTAGVEVWDPVARRAVEHRQASVSAKQRAAVFAADSYQCVLCGVAGGESYIDNQSETAVLAVTRREVTLSDGTPSVQLVTECKRCRSGLRGTGPNQIDVEQLLVELSEEDLERLSRWARRGRRSATSLDKAWNALRRMPTVDRNLLLERLSR</sequence>
<gene>
    <name evidence="1" type="ORF">GCM10025780_37780</name>
</gene>
<evidence type="ECO:0000313" key="1">
    <source>
        <dbReference type="EMBL" id="GAA4687327.1"/>
    </source>
</evidence>
<keyword evidence="2" id="KW-1185">Reference proteome</keyword>